<protein>
    <recommendedName>
        <fullName evidence="4">2TM domain-containing protein</fullName>
    </recommendedName>
</protein>
<keyword evidence="1" id="KW-0812">Transmembrane</keyword>
<dbReference type="EMBL" id="MFLF01000006">
    <property type="protein sequence ID" value="OGG60414.1"/>
    <property type="molecule type" value="Genomic_DNA"/>
</dbReference>
<reference evidence="2 3" key="1">
    <citation type="journal article" date="2016" name="Nat. Commun.">
        <title>Thousands of microbial genomes shed light on interconnected biogeochemical processes in an aquifer system.</title>
        <authorList>
            <person name="Anantharaman K."/>
            <person name="Brown C.T."/>
            <person name="Hug L.A."/>
            <person name="Sharon I."/>
            <person name="Castelle C.J."/>
            <person name="Probst A.J."/>
            <person name="Thomas B.C."/>
            <person name="Singh A."/>
            <person name="Wilkins M.J."/>
            <person name="Karaoz U."/>
            <person name="Brodie E.L."/>
            <person name="Williams K.H."/>
            <person name="Hubbard S.S."/>
            <person name="Banfield J.F."/>
        </authorList>
    </citation>
    <scope>NUCLEOTIDE SEQUENCE [LARGE SCALE GENOMIC DNA]</scope>
</reference>
<accession>A0A1F6DG45</accession>
<gene>
    <name evidence="2" type="ORF">A3C89_04085</name>
</gene>
<feature type="transmembrane region" description="Helical" evidence="1">
    <location>
        <begin position="27"/>
        <end position="45"/>
    </location>
</feature>
<dbReference type="Proteomes" id="UP000178794">
    <property type="component" value="Unassembled WGS sequence"/>
</dbReference>
<keyword evidence="1" id="KW-1133">Transmembrane helix</keyword>
<name>A0A1F6DG45_9BACT</name>
<evidence type="ECO:0008006" key="4">
    <source>
        <dbReference type="Google" id="ProtNLM"/>
    </source>
</evidence>
<feature type="transmembrane region" description="Helical" evidence="1">
    <location>
        <begin position="51"/>
        <end position="69"/>
    </location>
</feature>
<evidence type="ECO:0000313" key="3">
    <source>
        <dbReference type="Proteomes" id="UP000178794"/>
    </source>
</evidence>
<comment type="caution">
    <text evidence="2">The sequence shown here is derived from an EMBL/GenBank/DDBJ whole genome shotgun (WGS) entry which is preliminary data.</text>
</comment>
<proteinExistence type="predicted"/>
<dbReference type="STRING" id="1798492.A3C89_04085"/>
<keyword evidence="1" id="KW-0472">Membrane</keyword>
<organism evidence="2 3">
    <name type="scientific">Candidatus Kaiserbacteria bacterium RIFCSPHIGHO2_02_FULL_50_50</name>
    <dbReference type="NCBI Taxonomy" id="1798492"/>
    <lineage>
        <taxon>Bacteria</taxon>
        <taxon>Candidatus Kaiseribacteriota</taxon>
    </lineage>
</organism>
<evidence type="ECO:0000256" key="1">
    <source>
        <dbReference type="SAM" id="Phobius"/>
    </source>
</evidence>
<evidence type="ECO:0000313" key="2">
    <source>
        <dbReference type="EMBL" id="OGG60414.1"/>
    </source>
</evidence>
<dbReference type="AlphaFoldDB" id="A0A1F6DG45"/>
<sequence>MPSEHHQPTLESLHEKYRRRKIVARKYLARGIIFLMLCLTVGQLLTLLHLFITNIMGESLVIIGWVAMWRPIEIYLYELPEIRQEIEHMKQTA</sequence>